<dbReference type="GO" id="GO:0016853">
    <property type="term" value="F:isomerase activity"/>
    <property type="evidence" value="ECO:0007669"/>
    <property type="project" value="UniProtKB-KW"/>
</dbReference>
<dbReference type="SUPFAM" id="SSF54427">
    <property type="entry name" value="NTF2-like"/>
    <property type="match status" value="1"/>
</dbReference>
<comment type="caution">
    <text evidence="2">The sequence shown here is derived from an EMBL/GenBank/DDBJ whole genome shotgun (WGS) entry which is preliminary data.</text>
</comment>
<dbReference type="EMBL" id="JXRA01000015">
    <property type="protein sequence ID" value="KIO78371.1"/>
    <property type="molecule type" value="Genomic_DNA"/>
</dbReference>
<dbReference type="AlphaFoldDB" id="A0A0D0GVG0"/>
<reference evidence="2 3" key="1">
    <citation type="submission" date="2015-01" db="EMBL/GenBank/DDBJ databases">
        <title>Draft genome sequence of Pedobacter sp. NL19 isolated from sludge of an effluent treatment pond in an abandoned uranium mine.</title>
        <authorList>
            <person name="Santos T."/>
            <person name="Caetano T."/>
            <person name="Covas C."/>
            <person name="Cruz A."/>
            <person name="Mendo S."/>
        </authorList>
    </citation>
    <scope>NUCLEOTIDE SEQUENCE [LARGE SCALE GENOMIC DNA]</scope>
    <source>
        <strain evidence="2 3">NL19</strain>
    </source>
</reference>
<dbReference type="InterPro" id="IPR037401">
    <property type="entry name" value="SnoaL-like"/>
</dbReference>
<protein>
    <submittedName>
        <fullName evidence="2">Ketosteroid isomerase</fullName>
    </submittedName>
</protein>
<evidence type="ECO:0000313" key="3">
    <source>
        <dbReference type="Proteomes" id="UP000032049"/>
    </source>
</evidence>
<dbReference type="RefSeq" id="WP_041878619.1">
    <property type="nucleotide sequence ID" value="NZ_CP157278.1"/>
</dbReference>
<name>A0A0D0GVG0_9SPHI</name>
<dbReference type="OrthoDB" id="391735at2"/>
<proteinExistence type="predicted"/>
<dbReference type="Proteomes" id="UP000032049">
    <property type="component" value="Unassembled WGS sequence"/>
</dbReference>
<organism evidence="2 3">
    <name type="scientific">Pedobacter lusitanus</name>
    <dbReference type="NCBI Taxonomy" id="1503925"/>
    <lineage>
        <taxon>Bacteria</taxon>
        <taxon>Pseudomonadati</taxon>
        <taxon>Bacteroidota</taxon>
        <taxon>Sphingobacteriia</taxon>
        <taxon>Sphingobacteriales</taxon>
        <taxon>Sphingobacteriaceae</taxon>
        <taxon>Pedobacter</taxon>
    </lineage>
</organism>
<dbReference type="InterPro" id="IPR032710">
    <property type="entry name" value="NTF2-like_dom_sf"/>
</dbReference>
<feature type="domain" description="SnoaL-like" evidence="1">
    <location>
        <begin position="9"/>
        <end position="109"/>
    </location>
</feature>
<gene>
    <name evidence="2" type="ORF">TH53_04080</name>
</gene>
<keyword evidence="2" id="KW-0413">Isomerase</keyword>
<dbReference type="Gene3D" id="3.10.450.50">
    <property type="match status" value="1"/>
</dbReference>
<evidence type="ECO:0000259" key="1">
    <source>
        <dbReference type="Pfam" id="PF12680"/>
    </source>
</evidence>
<keyword evidence="3" id="KW-1185">Reference proteome</keyword>
<dbReference type="Pfam" id="PF12680">
    <property type="entry name" value="SnoaL_2"/>
    <property type="match status" value="1"/>
</dbReference>
<dbReference type="STRING" id="1503925.TH53_04080"/>
<sequence>MKTNEELIHHFYTSFKNKDFKAMQECYADHATFNDAAFRNLNTAQVRCMWEMLIKSGKDMRVEYNHVKADEQTGSAEWVAHYTFSATGKKVVNSIKASFRFENGKIVQHEDNFSFYNWSRQALGLPGLLLGWTDFLKNKIRKRAAENLRLYMAAHS</sequence>
<accession>A0A0D0GVG0</accession>
<evidence type="ECO:0000313" key="2">
    <source>
        <dbReference type="EMBL" id="KIO78371.1"/>
    </source>
</evidence>